<dbReference type="SUPFAM" id="SSF52540">
    <property type="entry name" value="P-loop containing nucleoside triphosphate hydrolases"/>
    <property type="match status" value="1"/>
</dbReference>
<sequence length="434" mass="48772">MSGIPLGIERDKRTGIEWCCLRLTANYRTSLKKATWKTDRNRQALHQPNDQLYHHAPAKLPPSGLTDHPGLLLSSSFARGISAVGYYNRAIESDELLRTLKGKARFTVLLGPPSSGKTALMQHVASSIRSDGTVDFHPLTVDLRGVSAFEKRGFLNAFLRKGSKAGKLVKNYETTFSQVEMSAGGLALKFGGIQFSDVSAGTIFDELADQLRSWSWLHGDRPPVLIIDEANAFQRMDDETTAAFLDFVVRVTKQEHTMHVVFTSSDSFFENWLKKRVNPCHFQTLVLGDLTRKEAHDYYLHLVNSHPYMSLNMKNNLTNLDFKVPFGMTGGRMFFIKAYVHQVYTSGYFDDPMHFKPVQNYISTMENDFTGDPKTYTAAQAIYVARLLADSPGYLPISTFAHDLIPFPLMPVLTASSEPARRAMEYLLEAHGKE</sequence>
<gene>
    <name evidence="2" type="ORF">PSHT_06462</name>
</gene>
<reference evidence="3" key="2">
    <citation type="journal article" date="2018" name="BMC Genomics">
        <title>Genomic insights into host adaptation between the wheat stripe rust pathogen (Puccinia striiformis f. sp. tritici) and the barley stripe rust pathogen (Puccinia striiformis f. sp. hordei).</title>
        <authorList>
            <person name="Xia C."/>
            <person name="Wang M."/>
            <person name="Yin C."/>
            <person name="Cornejo O.E."/>
            <person name="Hulbert S.H."/>
            <person name="Chen X."/>
        </authorList>
    </citation>
    <scope>NUCLEOTIDE SEQUENCE [LARGE SCALE GENOMIC DNA]</scope>
    <source>
        <strain evidence="3">93TX-2</strain>
    </source>
</reference>
<evidence type="ECO:0000313" key="3">
    <source>
        <dbReference type="Proteomes" id="UP000238274"/>
    </source>
</evidence>
<reference evidence="2 3" key="1">
    <citation type="submission" date="2017-12" db="EMBL/GenBank/DDBJ databases">
        <title>Gene loss provides genomic basis for host adaptation in cereal stripe rust fungi.</title>
        <authorList>
            <person name="Xia C."/>
        </authorList>
    </citation>
    <scope>NUCLEOTIDE SEQUENCE [LARGE SCALE GENOMIC DNA]</scope>
    <source>
        <strain evidence="2 3">93TX-2</strain>
    </source>
</reference>
<dbReference type="GO" id="GO:0005524">
    <property type="term" value="F:ATP binding"/>
    <property type="evidence" value="ECO:0007669"/>
    <property type="project" value="InterPro"/>
</dbReference>
<dbReference type="PANTHER" id="PTHR37096">
    <property type="entry name" value="YALI0E33429P"/>
    <property type="match status" value="1"/>
</dbReference>
<evidence type="ECO:0000313" key="2">
    <source>
        <dbReference type="EMBL" id="POW17122.1"/>
    </source>
</evidence>
<proteinExistence type="predicted"/>
<dbReference type="VEuPathDB" id="FungiDB:PSHT_06462"/>
<organism evidence="2 3">
    <name type="scientific">Puccinia striiformis</name>
    <dbReference type="NCBI Taxonomy" id="27350"/>
    <lineage>
        <taxon>Eukaryota</taxon>
        <taxon>Fungi</taxon>
        <taxon>Dikarya</taxon>
        <taxon>Basidiomycota</taxon>
        <taxon>Pucciniomycotina</taxon>
        <taxon>Pucciniomycetes</taxon>
        <taxon>Pucciniales</taxon>
        <taxon>Pucciniaceae</taxon>
        <taxon>Puccinia</taxon>
    </lineage>
</organism>
<comment type="caution">
    <text evidence="2">The sequence shown here is derived from an EMBL/GenBank/DDBJ whole genome shotgun (WGS) entry which is preliminary data.</text>
</comment>
<feature type="domain" description="ATPase" evidence="1">
    <location>
        <begin position="87"/>
        <end position="273"/>
    </location>
</feature>
<dbReference type="VEuPathDB" id="FungiDB:PSTT_13576"/>
<name>A0A2S4W5R5_9BASI</name>
<accession>A0A2S4W5R5</accession>
<dbReference type="InterPro" id="IPR051667">
    <property type="entry name" value="Archaeal_ATPase_domain"/>
</dbReference>
<keyword evidence="3" id="KW-1185">Reference proteome</keyword>
<reference evidence="3" key="3">
    <citation type="journal article" date="2018" name="Mol. Plant Microbe Interact.">
        <title>Genome sequence resources for the wheat stripe rust pathogen (Puccinia striiformis f. sp. tritici) and the barley stripe rust pathogen (Puccinia striiformis f. sp. hordei).</title>
        <authorList>
            <person name="Xia C."/>
            <person name="Wang M."/>
            <person name="Yin C."/>
            <person name="Cornejo O.E."/>
            <person name="Hulbert S.H."/>
            <person name="Chen X."/>
        </authorList>
    </citation>
    <scope>NUCLEOTIDE SEQUENCE [LARGE SCALE GENOMIC DNA]</scope>
    <source>
        <strain evidence="3">93TX-2</strain>
    </source>
</reference>
<evidence type="ECO:0000259" key="1">
    <source>
        <dbReference type="Pfam" id="PF01637"/>
    </source>
</evidence>
<protein>
    <recommendedName>
        <fullName evidence="1">ATPase domain-containing protein</fullName>
    </recommendedName>
</protein>
<dbReference type="PANTHER" id="PTHR37096:SF1">
    <property type="entry name" value="AAA+ ATPASE DOMAIN-CONTAINING PROTEIN"/>
    <property type="match status" value="1"/>
</dbReference>
<dbReference type="Gene3D" id="3.40.50.300">
    <property type="entry name" value="P-loop containing nucleotide triphosphate hydrolases"/>
    <property type="match status" value="1"/>
</dbReference>
<dbReference type="VEuPathDB" id="FungiDB:PSTT_13575"/>
<dbReference type="Proteomes" id="UP000238274">
    <property type="component" value="Unassembled WGS sequence"/>
</dbReference>
<dbReference type="InterPro" id="IPR011579">
    <property type="entry name" value="ATPase_dom"/>
</dbReference>
<dbReference type="EMBL" id="PKSM01000076">
    <property type="protein sequence ID" value="POW17122.1"/>
    <property type="molecule type" value="Genomic_DNA"/>
</dbReference>
<dbReference type="OrthoDB" id="2150628at2759"/>
<dbReference type="AlphaFoldDB" id="A0A2S4W5R5"/>
<dbReference type="Pfam" id="PF01637">
    <property type="entry name" value="ATPase_2"/>
    <property type="match status" value="1"/>
</dbReference>
<dbReference type="InterPro" id="IPR027417">
    <property type="entry name" value="P-loop_NTPase"/>
</dbReference>